<keyword evidence="1" id="KW-0472">Membrane</keyword>
<dbReference type="Proteomes" id="UP000515871">
    <property type="component" value="Chromosome"/>
</dbReference>
<dbReference type="Pfam" id="PF04892">
    <property type="entry name" value="VanZ"/>
    <property type="match status" value="1"/>
</dbReference>
<protein>
    <submittedName>
        <fullName evidence="3">VanZ family protein</fullName>
    </submittedName>
</protein>
<dbReference type="EMBL" id="CP060587">
    <property type="protein sequence ID" value="QNL94304.1"/>
    <property type="molecule type" value="Genomic_DNA"/>
</dbReference>
<evidence type="ECO:0000313" key="4">
    <source>
        <dbReference type="Proteomes" id="UP000515871"/>
    </source>
</evidence>
<organism evidence="3 4">
    <name type="scientific">Aeromicrobium senzhongii</name>
    <dbReference type="NCBI Taxonomy" id="2663859"/>
    <lineage>
        <taxon>Bacteria</taxon>
        <taxon>Bacillati</taxon>
        <taxon>Actinomycetota</taxon>
        <taxon>Actinomycetes</taxon>
        <taxon>Propionibacteriales</taxon>
        <taxon>Nocardioidaceae</taxon>
        <taxon>Aeromicrobium</taxon>
    </lineage>
</organism>
<evidence type="ECO:0000313" key="3">
    <source>
        <dbReference type="EMBL" id="QNL94304.1"/>
    </source>
</evidence>
<accession>A0ABX6SSD2</accession>
<keyword evidence="1" id="KW-1133">Transmembrane helix</keyword>
<evidence type="ECO:0000259" key="2">
    <source>
        <dbReference type="Pfam" id="PF04892"/>
    </source>
</evidence>
<feature type="transmembrane region" description="Helical" evidence="1">
    <location>
        <begin position="87"/>
        <end position="108"/>
    </location>
</feature>
<feature type="domain" description="VanZ-like" evidence="2">
    <location>
        <begin position="16"/>
        <end position="134"/>
    </location>
</feature>
<gene>
    <name evidence="3" type="ORF">H9L21_14680</name>
</gene>
<feature type="transmembrane region" description="Helical" evidence="1">
    <location>
        <begin position="114"/>
        <end position="133"/>
    </location>
</feature>
<sequence length="170" mass="17114">MRDTLRPSAPVVGSAVLYVLLVAAIGLWPRHVDAGLSIVDWRLTKGIADLLSVSASEVVGLAEVAANAVFFVPVGIFLALVFPRVSVLAAVTLGCLLSGGIELAQALGPVDRTASILDVVADAGGAVLGFAALRAATHGSRLAKIALAVLVLVTLGVVSVLVCGLLISGS</sequence>
<name>A0ABX6SSD2_9ACTN</name>
<dbReference type="RefSeq" id="WP_187411610.1">
    <property type="nucleotide sequence ID" value="NZ_CP060587.1"/>
</dbReference>
<reference evidence="3 4" key="1">
    <citation type="submission" date="2020-08" db="EMBL/GenBank/DDBJ databases">
        <title>Novel species in genus Aeromicrobium.</title>
        <authorList>
            <person name="Zhang G."/>
        </authorList>
    </citation>
    <scope>NUCLEOTIDE SEQUENCE [LARGE SCALE GENOMIC DNA]</scope>
    <source>
        <strain evidence="4">zg-629</strain>
    </source>
</reference>
<evidence type="ECO:0000256" key="1">
    <source>
        <dbReference type="SAM" id="Phobius"/>
    </source>
</evidence>
<feature type="transmembrane region" description="Helical" evidence="1">
    <location>
        <begin position="145"/>
        <end position="167"/>
    </location>
</feature>
<keyword evidence="4" id="KW-1185">Reference proteome</keyword>
<keyword evidence="1" id="KW-0812">Transmembrane</keyword>
<feature type="transmembrane region" description="Helical" evidence="1">
    <location>
        <begin position="9"/>
        <end position="28"/>
    </location>
</feature>
<proteinExistence type="predicted"/>
<feature type="transmembrane region" description="Helical" evidence="1">
    <location>
        <begin position="58"/>
        <end position="80"/>
    </location>
</feature>
<dbReference type="InterPro" id="IPR006976">
    <property type="entry name" value="VanZ-like"/>
</dbReference>